<keyword evidence="2" id="KW-1185">Reference proteome</keyword>
<organism evidence="2 3">
    <name type="scientific">Neodiprion lecontei</name>
    <name type="common">Redheaded pine sawfly</name>
    <dbReference type="NCBI Taxonomy" id="441921"/>
    <lineage>
        <taxon>Eukaryota</taxon>
        <taxon>Metazoa</taxon>
        <taxon>Ecdysozoa</taxon>
        <taxon>Arthropoda</taxon>
        <taxon>Hexapoda</taxon>
        <taxon>Insecta</taxon>
        <taxon>Pterygota</taxon>
        <taxon>Neoptera</taxon>
        <taxon>Endopterygota</taxon>
        <taxon>Hymenoptera</taxon>
        <taxon>Tenthredinoidea</taxon>
        <taxon>Diprionidae</taxon>
        <taxon>Diprioninae</taxon>
        <taxon>Neodiprion</taxon>
    </lineage>
</organism>
<protein>
    <submittedName>
        <fullName evidence="3">Uncharacterized protein LOC107223088 isoform X1</fullName>
    </submittedName>
</protein>
<name>A0ABM3GNI7_NEOLC</name>
<feature type="region of interest" description="Disordered" evidence="1">
    <location>
        <begin position="289"/>
        <end position="342"/>
    </location>
</feature>
<accession>A0ABM3GNI7</accession>
<proteinExistence type="predicted"/>
<sequence>MYQKARETLSRDEVQTDVSRIKHPADCERIVVKLRAIIHACRASPRCTRCGRRECIALSCQETVKKMCCANRLLSVCQPFLLYIKGQHEARDKKLAGRSTSHIQAMRLAGTAASIAILAILASASAQRSNSTLNELEDDAEKIKPPGHDYGSSTLKTEGSLCHHKDYRSYIKCLLRHRRYDSPQATVEILYPGRTPSVPAAGNGCMEECEREPCRRQDVTSCSEVCYDRCLRKTKEIHHRITEYESACEEGDKCEGGKFEHRQGVNPFANLTTSIDIRNYVNNTNLIVNNPLPDSDAGHRGKKPDDTNRNNTSCGPGQPGCSDTGTDIVSGEQPGLNTPLEAAPGFQPWYPAPGTASLALVPQIQMVPQITFGLGISTGFGLGSAPAGCPYTSIWMCIPNQQLQQTSDCSGCKQPYPYQRGRCDPACQRG</sequence>
<evidence type="ECO:0000313" key="3">
    <source>
        <dbReference type="RefSeq" id="XP_046601795.1"/>
    </source>
</evidence>
<dbReference type="RefSeq" id="XP_046601795.1">
    <property type="nucleotide sequence ID" value="XM_046745839.1"/>
</dbReference>
<feature type="compositionally biased region" description="Basic and acidic residues" evidence="1">
    <location>
        <begin position="296"/>
        <end position="308"/>
    </location>
</feature>
<feature type="compositionally biased region" description="Polar residues" evidence="1">
    <location>
        <begin position="309"/>
        <end position="327"/>
    </location>
</feature>
<gene>
    <name evidence="3" type="primary">LOC107223088</name>
</gene>
<dbReference type="GeneID" id="107223088"/>
<evidence type="ECO:0000256" key="1">
    <source>
        <dbReference type="SAM" id="MobiDB-lite"/>
    </source>
</evidence>
<reference evidence="3" key="1">
    <citation type="submission" date="2025-08" db="UniProtKB">
        <authorList>
            <consortium name="RefSeq"/>
        </authorList>
    </citation>
    <scope>IDENTIFICATION</scope>
    <source>
        <tissue evidence="3">Thorax and Abdomen</tissue>
    </source>
</reference>
<evidence type="ECO:0000313" key="2">
    <source>
        <dbReference type="Proteomes" id="UP000829291"/>
    </source>
</evidence>
<dbReference type="Proteomes" id="UP000829291">
    <property type="component" value="Chromosome 7"/>
</dbReference>